<dbReference type="Proteomes" id="UP001056120">
    <property type="component" value="Linkage Group LG08"/>
</dbReference>
<keyword evidence="2" id="KW-1185">Reference proteome</keyword>
<comment type="caution">
    <text evidence="1">The sequence shown here is derived from an EMBL/GenBank/DDBJ whole genome shotgun (WGS) entry which is preliminary data.</text>
</comment>
<accession>A0ACB9IJS6</accession>
<proteinExistence type="predicted"/>
<protein>
    <submittedName>
        <fullName evidence="1">Uncharacterized protein</fullName>
    </submittedName>
</protein>
<organism evidence="1 2">
    <name type="scientific">Smallanthus sonchifolius</name>
    <dbReference type="NCBI Taxonomy" id="185202"/>
    <lineage>
        <taxon>Eukaryota</taxon>
        <taxon>Viridiplantae</taxon>
        <taxon>Streptophyta</taxon>
        <taxon>Embryophyta</taxon>
        <taxon>Tracheophyta</taxon>
        <taxon>Spermatophyta</taxon>
        <taxon>Magnoliopsida</taxon>
        <taxon>eudicotyledons</taxon>
        <taxon>Gunneridae</taxon>
        <taxon>Pentapetalae</taxon>
        <taxon>asterids</taxon>
        <taxon>campanulids</taxon>
        <taxon>Asterales</taxon>
        <taxon>Asteraceae</taxon>
        <taxon>Asteroideae</taxon>
        <taxon>Heliantheae alliance</taxon>
        <taxon>Millerieae</taxon>
        <taxon>Smallanthus</taxon>
    </lineage>
</organism>
<dbReference type="EMBL" id="CM042025">
    <property type="protein sequence ID" value="KAI3808509.1"/>
    <property type="molecule type" value="Genomic_DNA"/>
</dbReference>
<name>A0ACB9IJS6_9ASTR</name>
<gene>
    <name evidence="1" type="ORF">L1987_24460</name>
</gene>
<evidence type="ECO:0000313" key="1">
    <source>
        <dbReference type="EMBL" id="KAI3808509.1"/>
    </source>
</evidence>
<reference evidence="2" key="1">
    <citation type="journal article" date="2022" name="Mol. Ecol. Resour.">
        <title>The genomes of chicory, endive, great burdock and yacon provide insights into Asteraceae palaeo-polyploidization history and plant inulin production.</title>
        <authorList>
            <person name="Fan W."/>
            <person name="Wang S."/>
            <person name="Wang H."/>
            <person name="Wang A."/>
            <person name="Jiang F."/>
            <person name="Liu H."/>
            <person name="Zhao H."/>
            <person name="Xu D."/>
            <person name="Zhang Y."/>
        </authorList>
    </citation>
    <scope>NUCLEOTIDE SEQUENCE [LARGE SCALE GENOMIC DNA]</scope>
    <source>
        <strain evidence="2">cv. Yunnan</strain>
    </source>
</reference>
<sequence length="174" mass="20309">MLSSVFPPAGDHIPSGTVFGTAFDPWDTHIHQNPFVYPTDQQLLFSGSDEGTPAVVNPIDDRKQRRMISNRESARRSRMRKQKHLENLRNLVNRHKIGNRELMNRLRFVSRQEQTLRQENERLRSELGMLRQKLWDLHQVTLVWQLPNQLLSSSWPCNNNVTSFSEQNPPSLIT</sequence>
<evidence type="ECO:0000313" key="2">
    <source>
        <dbReference type="Proteomes" id="UP001056120"/>
    </source>
</evidence>
<reference evidence="1 2" key="2">
    <citation type="journal article" date="2022" name="Mol. Ecol. Resour.">
        <title>The genomes of chicory, endive, great burdock and yacon provide insights into Asteraceae paleo-polyploidization history and plant inulin production.</title>
        <authorList>
            <person name="Fan W."/>
            <person name="Wang S."/>
            <person name="Wang H."/>
            <person name="Wang A."/>
            <person name="Jiang F."/>
            <person name="Liu H."/>
            <person name="Zhao H."/>
            <person name="Xu D."/>
            <person name="Zhang Y."/>
        </authorList>
    </citation>
    <scope>NUCLEOTIDE SEQUENCE [LARGE SCALE GENOMIC DNA]</scope>
    <source>
        <strain evidence="2">cv. Yunnan</strain>
        <tissue evidence="1">Leaves</tissue>
    </source>
</reference>